<evidence type="ECO:0000256" key="11">
    <source>
        <dbReference type="SAM" id="Phobius"/>
    </source>
</evidence>
<feature type="transmembrane region" description="Helical" evidence="11">
    <location>
        <begin position="114"/>
        <end position="132"/>
    </location>
</feature>
<comment type="similarity">
    <text evidence="2">Belongs to the monovalent cation:proton antiporter 2 (CPA2) transporter (TC 2.A.37) family.</text>
</comment>
<evidence type="ECO:0000256" key="5">
    <source>
        <dbReference type="ARBA" id="ARBA00022692"/>
    </source>
</evidence>
<dbReference type="Pfam" id="PF00999">
    <property type="entry name" value="Na_H_Exchanger"/>
    <property type="match status" value="1"/>
</dbReference>
<feature type="transmembrane region" description="Helical" evidence="11">
    <location>
        <begin position="45"/>
        <end position="68"/>
    </location>
</feature>
<evidence type="ECO:0000256" key="6">
    <source>
        <dbReference type="ARBA" id="ARBA00022989"/>
    </source>
</evidence>
<dbReference type="InterPro" id="IPR006153">
    <property type="entry name" value="Cation/H_exchanger_TM"/>
</dbReference>
<keyword evidence="4" id="KW-0050">Antiport</keyword>
<dbReference type="GO" id="GO:0006814">
    <property type="term" value="P:sodium ion transport"/>
    <property type="evidence" value="ECO:0007669"/>
    <property type="project" value="UniProtKB-KW"/>
</dbReference>
<keyword evidence="9 11" id="KW-0472">Membrane</keyword>
<feature type="transmembrane region" description="Helical" evidence="11">
    <location>
        <begin position="265"/>
        <end position="284"/>
    </location>
</feature>
<evidence type="ECO:0000256" key="9">
    <source>
        <dbReference type="ARBA" id="ARBA00023136"/>
    </source>
</evidence>
<dbReference type="RefSeq" id="WP_057864866.1">
    <property type="nucleotide sequence ID" value="NZ_AZEY01000068.1"/>
</dbReference>
<keyword evidence="7" id="KW-0915">Sodium</keyword>
<dbReference type="InterPro" id="IPR038770">
    <property type="entry name" value="Na+/solute_symporter_sf"/>
</dbReference>
<keyword evidence="6 11" id="KW-1133">Transmembrane helix</keyword>
<sequence length="384" mass="40407">MNYIGQIALILILTLLAGAISQRVGMPAVIGQLLVGVLLGPGLLGILQNTALMHAGSEIGVIILMFIAGIESDLDLLRKYFKPAISVAAIGVLFPMVAFTVYGQWLGQSFEKAIFWGVIFAATSVSISVEVLREFKRLNTKEGATILGAAVVDDIIAVILLSIFVSSFGVGEAGKTNLVVTTGYQFIYFVLVIAVVKWGAPVLLKLAERLPVHGSVAITSLFLCLSMAWLADATGLSAVVGAFFAGVAVSQTEFQSEVSTSVSSVGYTFFIPIFFVSIGLDMTFGGVIKNFGFIVIMTGLAIVTKLVGGAIGARLTNLNWHSAIAIGSGMVSRGEMALIIAQIGLGAHLMATNLYSEIIIVIVLSTIVAPLLLKWSLGHVPAKS</sequence>
<evidence type="ECO:0000313" key="13">
    <source>
        <dbReference type="EMBL" id="KRL65455.1"/>
    </source>
</evidence>
<dbReference type="PANTHER" id="PTHR43562">
    <property type="entry name" value="NAPA-TYPE SODIUM/HYDROGEN ANTIPORTER"/>
    <property type="match status" value="1"/>
</dbReference>
<comment type="subcellular location">
    <subcellularLocation>
        <location evidence="1">Membrane</location>
        <topology evidence="1">Multi-pass membrane protein</topology>
    </subcellularLocation>
</comment>
<evidence type="ECO:0000313" key="14">
    <source>
        <dbReference type="Proteomes" id="UP000052013"/>
    </source>
</evidence>
<dbReference type="PANTHER" id="PTHR43562:SF3">
    <property type="entry name" value="SODIUM ION_PROTON EXCHANGER (EUROFUNG)"/>
    <property type="match status" value="1"/>
</dbReference>
<dbReference type="PATRIC" id="fig|1423739.3.peg.296"/>
<evidence type="ECO:0000256" key="4">
    <source>
        <dbReference type="ARBA" id="ARBA00022449"/>
    </source>
</evidence>
<keyword evidence="5 11" id="KW-0812">Transmembrane</keyword>
<reference evidence="13 14" key="1">
    <citation type="journal article" date="2015" name="Genome Announc.">
        <title>Expanding the biotechnology potential of lactobacilli through comparative genomics of 213 strains and associated genera.</title>
        <authorList>
            <person name="Sun Z."/>
            <person name="Harris H.M."/>
            <person name="McCann A."/>
            <person name="Guo C."/>
            <person name="Argimon S."/>
            <person name="Zhang W."/>
            <person name="Yang X."/>
            <person name="Jeffery I.B."/>
            <person name="Cooney J.C."/>
            <person name="Kagawa T.F."/>
            <person name="Liu W."/>
            <person name="Song Y."/>
            <person name="Salvetti E."/>
            <person name="Wrobel A."/>
            <person name="Rasinkangas P."/>
            <person name="Parkhill J."/>
            <person name="Rea M.C."/>
            <person name="O'Sullivan O."/>
            <person name="Ritari J."/>
            <person name="Douillard F.P."/>
            <person name="Paul Ross R."/>
            <person name="Yang R."/>
            <person name="Briner A.E."/>
            <person name="Felis G.E."/>
            <person name="de Vos W.M."/>
            <person name="Barrangou R."/>
            <person name="Klaenhammer T.R."/>
            <person name="Caufield P.W."/>
            <person name="Cui Y."/>
            <person name="Zhang H."/>
            <person name="O'Toole P.W."/>
        </authorList>
    </citation>
    <scope>NUCLEOTIDE SEQUENCE [LARGE SCALE GENOMIC DNA]</scope>
    <source>
        <strain evidence="13 14">DSM 14421</strain>
    </source>
</reference>
<feature type="transmembrane region" description="Helical" evidence="11">
    <location>
        <begin position="354"/>
        <end position="373"/>
    </location>
</feature>
<dbReference type="EMBL" id="AZEY01000068">
    <property type="protein sequence ID" value="KRL65455.1"/>
    <property type="molecule type" value="Genomic_DNA"/>
</dbReference>
<name>A0A0R1S8Z0_9LACO</name>
<proteinExistence type="inferred from homology"/>
<evidence type="ECO:0000256" key="3">
    <source>
        <dbReference type="ARBA" id="ARBA00022448"/>
    </source>
</evidence>
<evidence type="ECO:0000256" key="7">
    <source>
        <dbReference type="ARBA" id="ARBA00023053"/>
    </source>
</evidence>
<dbReference type="STRING" id="1423739.FC85_GL000284"/>
<comment type="caution">
    <text evidence="13">The sequence shown here is derived from an EMBL/GenBank/DDBJ whole genome shotgun (WGS) entry which is preliminary data.</text>
</comment>
<dbReference type="GO" id="GO:1902600">
    <property type="term" value="P:proton transmembrane transport"/>
    <property type="evidence" value="ECO:0007669"/>
    <property type="project" value="InterPro"/>
</dbReference>
<organism evidence="13 14">
    <name type="scientific">Lentilactobacillus diolivorans DSM 14421</name>
    <dbReference type="NCBI Taxonomy" id="1423739"/>
    <lineage>
        <taxon>Bacteria</taxon>
        <taxon>Bacillati</taxon>
        <taxon>Bacillota</taxon>
        <taxon>Bacilli</taxon>
        <taxon>Lactobacillales</taxon>
        <taxon>Lactobacillaceae</taxon>
        <taxon>Lentilactobacillus</taxon>
    </lineage>
</organism>
<dbReference type="Proteomes" id="UP000052013">
    <property type="component" value="Unassembled WGS sequence"/>
</dbReference>
<protein>
    <submittedName>
        <fullName evidence="13">Na+ H+ antiporter</fullName>
    </submittedName>
</protein>
<dbReference type="AlphaFoldDB" id="A0A0R1S8Z0"/>
<feature type="transmembrane region" description="Helical" evidence="11">
    <location>
        <begin position="185"/>
        <end position="204"/>
    </location>
</feature>
<feature type="transmembrane region" description="Helical" evidence="11">
    <location>
        <begin position="323"/>
        <end position="347"/>
    </location>
</feature>
<evidence type="ECO:0000256" key="2">
    <source>
        <dbReference type="ARBA" id="ARBA00005551"/>
    </source>
</evidence>
<evidence type="ECO:0000256" key="10">
    <source>
        <dbReference type="ARBA" id="ARBA00023201"/>
    </source>
</evidence>
<gene>
    <name evidence="13" type="ORF">FC85_GL000284</name>
</gene>
<evidence type="ECO:0000259" key="12">
    <source>
        <dbReference type="Pfam" id="PF00999"/>
    </source>
</evidence>
<dbReference type="GO" id="GO:0016020">
    <property type="term" value="C:membrane"/>
    <property type="evidence" value="ECO:0007669"/>
    <property type="project" value="UniProtKB-SubCell"/>
</dbReference>
<keyword evidence="3" id="KW-0813">Transport</keyword>
<dbReference type="Gene3D" id="1.20.1530.20">
    <property type="match status" value="1"/>
</dbReference>
<feature type="transmembrane region" description="Helical" evidence="11">
    <location>
        <begin position="216"/>
        <end position="245"/>
    </location>
</feature>
<keyword evidence="8" id="KW-0406">Ion transport</keyword>
<evidence type="ECO:0000256" key="1">
    <source>
        <dbReference type="ARBA" id="ARBA00004141"/>
    </source>
</evidence>
<feature type="transmembrane region" description="Helical" evidence="11">
    <location>
        <begin position="291"/>
        <end position="311"/>
    </location>
</feature>
<feature type="domain" description="Cation/H+ exchanger transmembrane" evidence="12">
    <location>
        <begin position="12"/>
        <end position="375"/>
    </location>
</feature>
<feature type="transmembrane region" description="Helical" evidence="11">
    <location>
        <begin position="80"/>
        <end position="102"/>
    </location>
</feature>
<keyword evidence="10" id="KW-0739">Sodium transport</keyword>
<dbReference type="GO" id="GO:0015297">
    <property type="term" value="F:antiporter activity"/>
    <property type="evidence" value="ECO:0007669"/>
    <property type="project" value="UniProtKB-KW"/>
</dbReference>
<evidence type="ECO:0000256" key="8">
    <source>
        <dbReference type="ARBA" id="ARBA00023065"/>
    </source>
</evidence>
<feature type="transmembrane region" description="Helical" evidence="11">
    <location>
        <begin position="144"/>
        <end position="165"/>
    </location>
</feature>
<accession>A0A0R1S8Z0</accession>